<dbReference type="GO" id="GO:0071555">
    <property type="term" value="P:cell wall organization"/>
    <property type="evidence" value="ECO:0007669"/>
    <property type="project" value="TreeGrafter"/>
</dbReference>
<dbReference type="EC" id="2.4.1.-" evidence="9"/>
<keyword evidence="7" id="KW-0479">Metal-binding</keyword>
<dbReference type="AlphaFoldDB" id="A0A1G5SDQ6"/>
<dbReference type="PANTHER" id="PTHR22926:SF3">
    <property type="entry name" value="UNDECAPRENYL-PHOSPHATE ALPHA-N-ACETYLGLUCOSAMINYL 1-PHOSPHATE TRANSFERASE"/>
    <property type="match status" value="1"/>
</dbReference>
<reference evidence="9 10" key="1">
    <citation type="submission" date="2016-10" db="EMBL/GenBank/DDBJ databases">
        <authorList>
            <person name="de Groot N.N."/>
        </authorList>
    </citation>
    <scope>NUCLEOTIDE SEQUENCE [LARGE SCALE GENOMIC DNA]</scope>
    <source>
        <strain evidence="9">1</strain>
    </source>
</reference>
<dbReference type="EMBL" id="FMWO01000044">
    <property type="protein sequence ID" value="SCZ85238.1"/>
    <property type="molecule type" value="Genomic_DNA"/>
</dbReference>
<dbReference type="PANTHER" id="PTHR22926">
    <property type="entry name" value="PHOSPHO-N-ACETYLMURAMOYL-PENTAPEPTIDE-TRANSFERASE"/>
    <property type="match status" value="1"/>
</dbReference>
<keyword evidence="2" id="KW-1003">Cell membrane</keyword>
<comment type="cofactor">
    <cofactor evidence="7">
        <name>Mg(2+)</name>
        <dbReference type="ChEBI" id="CHEBI:18420"/>
    </cofactor>
</comment>
<feature type="transmembrane region" description="Helical" evidence="8">
    <location>
        <begin position="248"/>
        <end position="267"/>
    </location>
</feature>
<evidence type="ECO:0000313" key="10">
    <source>
        <dbReference type="Proteomes" id="UP000198729"/>
    </source>
</evidence>
<proteinExistence type="predicted"/>
<evidence type="ECO:0000256" key="6">
    <source>
        <dbReference type="ARBA" id="ARBA00023136"/>
    </source>
</evidence>
<dbReference type="STRING" id="51642.NSMM_370017"/>
<feature type="transmembrane region" description="Helical" evidence="8">
    <location>
        <begin position="72"/>
        <end position="91"/>
    </location>
</feature>
<keyword evidence="4 8" id="KW-0812">Transmembrane</keyword>
<evidence type="ECO:0000256" key="7">
    <source>
        <dbReference type="PIRSR" id="PIRSR600715-1"/>
    </source>
</evidence>
<keyword evidence="3 9" id="KW-0808">Transferase</keyword>
<feature type="binding site" evidence="7">
    <location>
        <position position="156"/>
    </location>
    <ligand>
        <name>Mg(2+)</name>
        <dbReference type="ChEBI" id="CHEBI:18420"/>
    </ligand>
</feature>
<dbReference type="GO" id="GO:0009103">
    <property type="term" value="P:lipopolysaccharide biosynthetic process"/>
    <property type="evidence" value="ECO:0007669"/>
    <property type="project" value="TreeGrafter"/>
</dbReference>
<dbReference type="PROSITE" id="PS01348">
    <property type="entry name" value="MRAY_2"/>
    <property type="match status" value="1"/>
</dbReference>
<dbReference type="Proteomes" id="UP000198729">
    <property type="component" value="Unassembled WGS sequence"/>
</dbReference>
<evidence type="ECO:0000256" key="1">
    <source>
        <dbReference type="ARBA" id="ARBA00004651"/>
    </source>
</evidence>
<keyword evidence="6 8" id="KW-0472">Membrane</keyword>
<feature type="transmembrane region" description="Helical" evidence="8">
    <location>
        <begin position="298"/>
        <end position="318"/>
    </location>
</feature>
<evidence type="ECO:0000256" key="8">
    <source>
        <dbReference type="SAM" id="Phobius"/>
    </source>
</evidence>
<name>A0A1G5SDQ6_9PROT</name>
<evidence type="ECO:0000313" key="9">
    <source>
        <dbReference type="EMBL" id="SCZ85238.1"/>
    </source>
</evidence>
<dbReference type="GO" id="GO:0044038">
    <property type="term" value="P:cell wall macromolecule biosynthetic process"/>
    <property type="evidence" value="ECO:0007669"/>
    <property type="project" value="TreeGrafter"/>
</dbReference>
<dbReference type="GO" id="GO:0005886">
    <property type="term" value="C:plasma membrane"/>
    <property type="evidence" value="ECO:0007669"/>
    <property type="project" value="UniProtKB-SubCell"/>
</dbReference>
<accession>A0A1G5SDQ6</accession>
<keyword evidence="7" id="KW-0460">Magnesium</keyword>
<evidence type="ECO:0000256" key="3">
    <source>
        <dbReference type="ARBA" id="ARBA00022679"/>
    </source>
</evidence>
<evidence type="ECO:0000256" key="5">
    <source>
        <dbReference type="ARBA" id="ARBA00022989"/>
    </source>
</evidence>
<feature type="binding site" evidence="7">
    <location>
        <position position="221"/>
    </location>
    <ligand>
        <name>Mg(2+)</name>
        <dbReference type="ChEBI" id="CHEBI:18420"/>
    </ligand>
</feature>
<dbReference type="InterPro" id="IPR000715">
    <property type="entry name" value="Glycosyl_transferase_4"/>
</dbReference>
<organism evidence="9 10">
    <name type="scientific">Nitrosomonas mobilis</name>
    <dbReference type="NCBI Taxonomy" id="51642"/>
    <lineage>
        <taxon>Bacteria</taxon>
        <taxon>Pseudomonadati</taxon>
        <taxon>Pseudomonadota</taxon>
        <taxon>Betaproteobacteria</taxon>
        <taxon>Nitrosomonadales</taxon>
        <taxon>Nitrosomonadaceae</taxon>
        <taxon>Nitrosomonas</taxon>
    </lineage>
</organism>
<feature type="transmembrane region" description="Helical" evidence="8">
    <location>
        <begin position="127"/>
        <end position="152"/>
    </location>
</feature>
<dbReference type="InterPro" id="IPR018480">
    <property type="entry name" value="PNAcMuramoyl-5peptid_Trfase_CS"/>
</dbReference>
<keyword evidence="5 8" id="KW-1133">Transmembrane helix</keyword>
<dbReference type="CDD" id="cd06853">
    <property type="entry name" value="GT_WecA_like"/>
    <property type="match status" value="1"/>
</dbReference>
<dbReference type="GO" id="GO:0046872">
    <property type="term" value="F:metal ion binding"/>
    <property type="evidence" value="ECO:0007669"/>
    <property type="project" value="UniProtKB-KW"/>
</dbReference>
<protein>
    <submittedName>
        <fullName evidence="9">Glycosyl transferase, family 4</fullName>
        <ecNumber evidence="9">2.4.1.-</ecNumber>
    </submittedName>
</protein>
<evidence type="ECO:0000256" key="4">
    <source>
        <dbReference type="ARBA" id="ARBA00022692"/>
    </source>
</evidence>
<feature type="transmembrane region" description="Helical" evidence="8">
    <location>
        <begin position="324"/>
        <end position="340"/>
    </location>
</feature>
<evidence type="ECO:0000256" key="2">
    <source>
        <dbReference type="ARBA" id="ARBA00022475"/>
    </source>
</evidence>
<comment type="subcellular location">
    <subcellularLocation>
        <location evidence="1">Cell membrane</location>
        <topology evidence="1">Multi-pass membrane protein</topology>
    </subcellularLocation>
</comment>
<feature type="transmembrane region" description="Helical" evidence="8">
    <location>
        <begin position="217"/>
        <end position="236"/>
    </location>
</feature>
<dbReference type="GO" id="GO:0016757">
    <property type="term" value="F:glycosyltransferase activity"/>
    <property type="evidence" value="ECO:0007669"/>
    <property type="project" value="UniProtKB-KW"/>
</dbReference>
<feature type="transmembrane region" description="Helical" evidence="8">
    <location>
        <begin position="47"/>
        <end position="66"/>
    </location>
</feature>
<keyword evidence="9" id="KW-0328">Glycosyltransferase</keyword>
<dbReference type="GO" id="GO:0016780">
    <property type="term" value="F:phosphotransferase activity, for other substituted phosphate groups"/>
    <property type="evidence" value="ECO:0007669"/>
    <property type="project" value="InterPro"/>
</dbReference>
<feature type="transmembrane region" description="Helical" evidence="8">
    <location>
        <begin position="164"/>
        <end position="183"/>
    </location>
</feature>
<feature type="transmembrane region" description="Helical" evidence="8">
    <location>
        <begin position="103"/>
        <end position="121"/>
    </location>
</feature>
<keyword evidence="10" id="KW-1185">Reference proteome</keyword>
<dbReference type="OrthoDB" id="9783652at2"/>
<feature type="transmembrane region" description="Helical" evidence="8">
    <location>
        <begin position="189"/>
        <end position="205"/>
    </location>
</feature>
<sequence>MTHIIFLFILSMLLAVAAIHRAMILALKFKIADQPGGHKQHDMSTPFVGGVGIFTVLLISLITIGIDHPDQGLKWLVLGICSTIIFITGFVDDLIRLGHKIRLVIQSIAALIMILAGGVVLSNLGMLFSSAFTVSLGWFEIPFTIFATLGVINALNMIDGIDGLSGVVSLISLTLIGFLVLIAGDAANLTLVTLLAGGLIGFLYFNLRYSSQRRARVFLGDNGSMLLGFIFSWLLIDLSQGANQVMTPVTALWLFSVPLMDTASVMLRRIRRKESPFAADNNHLHHILLNAGFRVEDAVFVIGSLQLLLGTIGLAGLLLQLPEFIMFTSFLLVYFAYYYLTSRPWFFISLLRHFHTFLGLAPVKCQDLFLGSYSAREAEELVKKACKILGPGLDSWVHVFERQTQSNTLSYAVVINIRLTGEEDIAEEDIKRYIARMEQQMMAEYGILVRQFIDRSSKNERRLHAGKNPAERRFFERRHPSQRILLLEVMHDSIELSQSAKAKADS</sequence>
<gene>
    <name evidence="9" type="primary">rfe</name>
    <name evidence="9" type="ORF">NSMM_370017</name>
</gene>
<feature type="transmembrane region" description="Helical" evidence="8">
    <location>
        <begin position="6"/>
        <end position="27"/>
    </location>
</feature>
<dbReference type="Pfam" id="PF00953">
    <property type="entry name" value="Glycos_transf_4"/>
    <property type="match status" value="1"/>
</dbReference>